<evidence type="ECO:0008006" key="3">
    <source>
        <dbReference type="Google" id="ProtNLM"/>
    </source>
</evidence>
<dbReference type="EMBL" id="NHYD01002853">
    <property type="protein sequence ID" value="PPQ84516.1"/>
    <property type="molecule type" value="Genomic_DNA"/>
</dbReference>
<dbReference type="InParanoid" id="A0A409X1A5"/>
<evidence type="ECO:0000313" key="2">
    <source>
        <dbReference type="Proteomes" id="UP000283269"/>
    </source>
</evidence>
<dbReference type="InterPro" id="IPR032675">
    <property type="entry name" value="LRR_dom_sf"/>
</dbReference>
<evidence type="ECO:0000313" key="1">
    <source>
        <dbReference type="EMBL" id="PPQ84516.1"/>
    </source>
</evidence>
<dbReference type="OrthoDB" id="2631350at2759"/>
<keyword evidence="2" id="KW-1185">Reference proteome</keyword>
<dbReference type="AlphaFoldDB" id="A0A409X1A5"/>
<comment type="caution">
    <text evidence="1">The sequence shown here is derived from an EMBL/GenBank/DDBJ whole genome shotgun (WGS) entry which is preliminary data.</text>
</comment>
<organism evidence="1 2">
    <name type="scientific">Psilocybe cyanescens</name>
    <dbReference type="NCBI Taxonomy" id="93625"/>
    <lineage>
        <taxon>Eukaryota</taxon>
        <taxon>Fungi</taxon>
        <taxon>Dikarya</taxon>
        <taxon>Basidiomycota</taxon>
        <taxon>Agaricomycotina</taxon>
        <taxon>Agaricomycetes</taxon>
        <taxon>Agaricomycetidae</taxon>
        <taxon>Agaricales</taxon>
        <taxon>Agaricineae</taxon>
        <taxon>Strophariaceae</taxon>
        <taxon>Psilocybe</taxon>
    </lineage>
</organism>
<protein>
    <recommendedName>
        <fullName evidence="3">F-box domain-containing protein</fullName>
    </recommendedName>
</protein>
<dbReference type="Gene3D" id="3.80.10.10">
    <property type="entry name" value="Ribonuclease Inhibitor"/>
    <property type="match status" value="1"/>
</dbReference>
<accession>A0A409X1A5</accession>
<proteinExistence type="predicted"/>
<name>A0A409X1A5_PSICY</name>
<dbReference type="SUPFAM" id="SSF52047">
    <property type="entry name" value="RNI-like"/>
    <property type="match status" value="1"/>
</dbReference>
<gene>
    <name evidence="1" type="ORF">CVT25_007624</name>
</gene>
<dbReference type="Proteomes" id="UP000283269">
    <property type="component" value="Unassembled WGS sequence"/>
</dbReference>
<reference evidence="1 2" key="1">
    <citation type="journal article" date="2018" name="Evol. Lett.">
        <title>Horizontal gene cluster transfer increased hallucinogenic mushroom diversity.</title>
        <authorList>
            <person name="Reynolds H.T."/>
            <person name="Vijayakumar V."/>
            <person name="Gluck-Thaler E."/>
            <person name="Korotkin H.B."/>
            <person name="Matheny P.B."/>
            <person name="Slot J.C."/>
        </authorList>
    </citation>
    <scope>NUCLEOTIDE SEQUENCE [LARGE SCALE GENOMIC DNA]</scope>
    <source>
        <strain evidence="1 2">2631</strain>
    </source>
</reference>
<sequence>MSTPTEDDLSNGSGPSALAVEHLISSDVGYPLSAKAQVLADPDRLKEIFSLFGKITNQDLLLASLACHKFLEVVPRKQWVCLIKTIPSVICKDGRFVANGILLEEHLIRFDYYARRIKVLYMDAKTYNIVSYDVASFIALYRQSTGFPILQTLTFVFNDRLTQGVSTLFLLASGALSALTISGVSSLDEFFATSLLHVTSIKSKQLVDLTLEGKLTHSTLDIMPKFNKIQRLDINQSGVHHVMDLLSRMAHFENLRILTLTFPSRITSLPTTTPSTFAAELPELYQLTLQGGIRIVDHFLNSITAVQLARITIDLRGYNPSLGDEDLIRSIGRFFSSAPCVQYINIYGGIWRGSLSLPSNWFPDILAWRHLREVTVPLVPLAAHHLSLPGLPGQRWTLLEVIDLTGGFGEFGTSPLLLSQIHLFVEHFPNLKQLSMPLSLRMDSSEIKRMGTHIKKERSCYKLQKLCLCPVIANLSAWGEDEHEGDSYSKQCSTEFGPLTHDITDLVVTSQFIDHIFPHLVELSMGKLFYVDAGWRTAFEVGVKTSQQTRMRVTRDHSCA</sequence>